<evidence type="ECO:0000313" key="3">
    <source>
        <dbReference type="Proteomes" id="UP000309038"/>
    </source>
</evidence>
<reference evidence="2 3" key="1">
    <citation type="submission" date="2019-02" db="EMBL/GenBank/DDBJ databases">
        <title>Genome sequencing of the rare red list fungi Phlebia centrifuga.</title>
        <authorList>
            <person name="Buettner E."/>
            <person name="Kellner H."/>
        </authorList>
    </citation>
    <scope>NUCLEOTIDE SEQUENCE [LARGE SCALE GENOMIC DNA]</scope>
    <source>
        <strain evidence="2 3">DSM 108282</strain>
    </source>
</reference>
<accession>A0A4S4KDW2</accession>
<keyword evidence="3" id="KW-1185">Reference proteome</keyword>
<gene>
    <name evidence="2" type="ORF">EW026_g5597</name>
</gene>
<sequence>MPQNDDAQRPARPRANTTFNAFNWRRGKIPTSVETAAPSAELTQPLPLETLIEALTPPAVPSLAYARALAHTLSTVTPPPRFAILSPVLANLCGANAPIAFQAAGYDILASYWENCGSAVLTTADRLSCFSLFLDLSVSWLTELWEPRFKALVALIRSGTETVGIEAQLLKILRTWIEGAFSGLTVPDPSISPSPAHTEERLERQRAVESMTALLMSLVGRAEFVSRISETDTSTVLQLFGNLIDKITLVSPISTSRIPMRHHRHQSSLSIPQVPAVKPAADLAVEIYLNYLAIRLKAVAPVHLKTILPHLFRALAFYASPLPRLSLTPSDIHENPLEMRIMEVLDSLVTGPYSASCTVMLKYHLFPEEKGVQEAARTSLGAIRTLRASIRRVLIVHLARQIVIERDLLERAWAKDDAATWDLNRFRSVLCRAVRQWIEFDQTGSAMCSTANHPCEMILTEITGILKDITQAFDETGDELDYEEVEAIGDILRELTAFVRLQKTPGGAPIRIALSQMEVPTNFLSMLSALLAQDLLVTPLHSVLPTVILSIAEHVSDTDTAQLLCAMLERQSFSPTSPMWLDNWKTVLAIPDLFSIHRARTRQVAVDILLSVWEFVKDIAAYRHPLATLVFGFWREQAVDLKEDHTSIIIWRILGDEIVLHSVERLEETTTESDEEDPVDIAGQIVDFLTLIASESHDDELEVTGDTTLPSPSLHMPSTMGSPILSRMTSEYPPPIKEKETTIPSVMSLLSSLTSGHSSRSHSQPPHSHDQPTAPESPMAHPPEQPSIPKAVALL</sequence>
<dbReference type="Proteomes" id="UP000309038">
    <property type="component" value="Unassembled WGS sequence"/>
</dbReference>
<proteinExistence type="predicted"/>
<feature type="region of interest" description="Disordered" evidence="1">
    <location>
        <begin position="752"/>
        <end position="795"/>
    </location>
</feature>
<comment type="caution">
    <text evidence="2">The sequence shown here is derived from an EMBL/GenBank/DDBJ whole genome shotgun (WGS) entry which is preliminary data.</text>
</comment>
<name>A0A4S4KDW2_9APHY</name>
<evidence type="ECO:0000313" key="2">
    <source>
        <dbReference type="EMBL" id="THG96186.1"/>
    </source>
</evidence>
<protein>
    <submittedName>
        <fullName evidence="2">Uncharacterized protein</fullName>
    </submittedName>
</protein>
<dbReference type="EMBL" id="SGPJ01000254">
    <property type="protein sequence ID" value="THG96186.1"/>
    <property type="molecule type" value="Genomic_DNA"/>
</dbReference>
<feature type="region of interest" description="Disordered" evidence="1">
    <location>
        <begin position="699"/>
        <end position="738"/>
    </location>
</feature>
<evidence type="ECO:0000256" key="1">
    <source>
        <dbReference type="SAM" id="MobiDB-lite"/>
    </source>
</evidence>
<feature type="compositionally biased region" description="Low complexity" evidence="1">
    <location>
        <begin position="752"/>
        <end position="766"/>
    </location>
</feature>
<organism evidence="2 3">
    <name type="scientific">Hermanssonia centrifuga</name>
    <dbReference type="NCBI Taxonomy" id="98765"/>
    <lineage>
        <taxon>Eukaryota</taxon>
        <taxon>Fungi</taxon>
        <taxon>Dikarya</taxon>
        <taxon>Basidiomycota</taxon>
        <taxon>Agaricomycotina</taxon>
        <taxon>Agaricomycetes</taxon>
        <taxon>Polyporales</taxon>
        <taxon>Meruliaceae</taxon>
        <taxon>Hermanssonia</taxon>
    </lineage>
</organism>
<dbReference type="AlphaFoldDB" id="A0A4S4KDW2"/>